<accession>A0A9N8D568</accession>
<feature type="signal peptide" evidence="1">
    <location>
        <begin position="1"/>
        <end position="22"/>
    </location>
</feature>
<keyword evidence="1" id="KW-0732">Signal</keyword>
<dbReference type="AlphaFoldDB" id="A0A9N8D568"/>
<evidence type="ECO:0000313" key="2">
    <source>
        <dbReference type="EMBL" id="CAB9496284.1"/>
    </source>
</evidence>
<name>A0A9N8D568_9STRA</name>
<dbReference type="Proteomes" id="UP001153069">
    <property type="component" value="Unassembled WGS sequence"/>
</dbReference>
<dbReference type="EMBL" id="CAICTM010000003">
    <property type="protein sequence ID" value="CAB9496284.1"/>
    <property type="molecule type" value="Genomic_DNA"/>
</dbReference>
<evidence type="ECO:0000313" key="3">
    <source>
        <dbReference type="Proteomes" id="UP001153069"/>
    </source>
</evidence>
<feature type="chain" id="PRO_5040385218" evidence="1">
    <location>
        <begin position="23"/>
        <end position="235"/>
    </location>
</feature>
<proteinExistence type="predicted"/>
<evidence type="ECO:0000256" key="1">
    <source>
        <dbReference type="SAM" id="SignalP"/>
    </source>
</evidence>
<keyword evidence="3" id="KW-1185">Reference proteome</keyword>
<gene>
    <name evidence="2" type="ORF">SEMRO_3_G002590.1</name>
</gene>
<comment type="caution">
    <text evidence="2">The sequence shown here is derived from an EMBL/GenBank/DDBJ whole genome shotgun (WGS) entry which is preliminary data.</text>
</comment>
<reference evidence="2" key="1">
    <citation type="submission" date="2020-06" db="EMBL/GenBank/DDBJ databases">
        <authorList>
            <consortium name="Plant Systems Biology data submission"/>
        </authorList>
    </citation>
    <scope>NUCLEOTIDE SEQUENCE</scope>
    <source>
        <strain evidence="2">D6</strain>
    </source>
</reference>
<sequence length="235" mass="24204">MKLKIVSVIALIVVAALPSVKAGCACACVEVYAGSGMYDEYVYDPELASSEACGFAPQGTCDGFVELNMACYKCGQSLDCVVDDVGTSITKSEVKAIIEDQSYFCGDTQGRNKVTCSGQQNCDNLSVGFTSDGVCMPTPVIGSAQCPISGQGLSNFGTYTVKVANGANCWSCSASASCAEGSGNDSITTTCSVSSNCVSVSTEVVCASDKCDTACDAECSFCSSCTRRLNAPPQE</sequence>
<organism evidence="2 3">
    <name type="scientific">Seminavis robusta</name>
    <dbReference type="NCBI Taxonomy" id="568900"/>
    <lineage>
        <taxon>Eukaryota</taxon>
        <taxon>Sar</taxon>
        <taxon>Stramenopiles</taxon>
        <taxon>Ochrophyta</taxon>
        <taxon>Bacillariophyta</taxon>
        <taxon>Bacillariophyceae</taxon>
        <taxon>Bacillariophycidae</taxon>
        <taxon>Naviculales</taxon>
        <taxon>Naviculaceae</taxon>
        <taxon>Seminavis</taxon>
    </lineage>
</organism>
<protein>
    <submittedName>
        <fullName evidence="2">Uncharacterized protein</fullName>
    </submittedName>
</protein>